<dbReference type="Pfam" id="PF00487">
    <property type="entry name" value="FA_desaturase"/>
    <property type="match status" value="1"/>
</dbReference>
<evidence type="ECO:0000313" key="15">
    <source>
        <dbReference type="Proteomes" id="UP000192273"/>
    </source>
</evidence>
<evidence type="ECO:0000259" key="13">
    <source>
        <dbReference type="Pfam" id="PF00487"/>
    </source>
</evidence>
<evidence type="ECO:0000313" key="14">
    <source>
        <dbReference type="EMBL" id="ARE85123.1"/>
    </source>
</evidence>
<keyword evidence="15" id="KW-1185">Reference proteome</keyword>
<dbReference type="CDD" id="cd03512">
    <property type="entry name" value="Alkane-hydroxylase"/>
    <property type="match status" value="1"/>
</dbReference>
<evidence type="ECO:0000256" key="2">
    <source>
        <dbReference type="ARBA" id="ARBA00010823"/>
    </source>
</evidence>
<dbReference type="RefSeq" id="WP_081508664.1">
    <property type="nucleotide sequence ID" value="NZ_CP020474.1"/>
</dbReference>
<dbReference type="OrthoDB" id="4759734at2"/>
<reference evidence="14 15" key="1">
    <citation type="submission" date="2017-03" db="EMBL/GenBank/DDBJ databases">
        <title>Genome Sequence of Roseovarius mucosus strain SMR3 Isolated from a culture of the Diatom Skeletonema marinoi.</title>
        <authorList>
            <person name="Topel M."/>
            <person name="Pinder M."/>
            <person name="Johansson O.N."/>
            <person name="Kourtchenko O."/>
            <person name="Godhe A."/>
            <person name="Clarke A.K."/>
        </authorList>
    </citation>
    <scope>NUCLEOTIDE SEQUENCE [LARGE SCALE GENOMIC DNA]</scope>
    <source>
        <strain evidence="14 15">SMR3</strain>
    </source>
</reference>
<dbReference type="EMBL" id="CP020474">
    <property type="protein sequence ID" value="ARE85123.1"/>
    <property type="molecule type" value="Genomic_DNA"/>
</dbReference>
<dbReference type="PANTHER" id="PTHR38674">
    <property type="entry name" value="ALKANE 1-MONOOXYGENASE 1"/>
    <property type="match status" value="1"/>
</dbReference>
<keyword evidence="7 12" id="KW-1133">Transmembrane helix</keyword>
<name>A0A1V0RTM6_9RHOB</name>
<evidence type="ECO:0000256" key="7">
    <source>
        <dbReference type="ARBA" id="ARBA00022989"/>
    </source>
</evidence>
<dbReference type="AlphaFoldDB" id="A0A1V0RTM6"/>
<proteinExistence type="inferred from homology"/>
<dbReference type="KEGG" id="rmm:ROSMUCSMR3_03670"/>
<evidence type="ECO:0000256" key="6">
    <source>
        <dbReference type="ARBA" id="ARBA00022723"/>
    </source>
</evidence>
<protein>
    <submittedName>
        <fullName evidence="14">Alkane 1-monooxygenase 2</fullName>
        <ecNumber evidence="14">1.14.15.3</ecNumber>
    </submittedName>
</protein>
<evidence type="ECO:0000256" key="10">
    <source>
        <dbReference type="ARBA" id="ARBA00023033"/>
    </source>
</evidence>
<evidence type="ECO:0000256" key="5">
    <source>
        <dbReference type="ARBA" id="ARBA00022692"/>
    </source>
</evidence>
<dbReference type="Proteomes" id="UP000192273">
    <property type="component" value="Chromosome"/>
</dbReference>
<dbReference type="GO" id="GO:0005886">
    <property type="term" value="C:plasma membrane"/>
    <property type="evidence" value="ECO:0007669"/>
    <property type="project" value="UniProtKB-SubCell"/>
</dbReference>
<keyword evidence="11 12" id="KW-0472">Membrane</keyword>
<evidence type="ECO:0000256" key="1">
    <source>
        <dbReference type="ARBA" id="ARBA00004429"/>
    </source>
</evidence>
<evidence type="ECO:0000256" key="8">
    <source>
        <dbReference type="ARBA" id="ARBA00023002"/>
    </source>
</evidence>
<dbReference type="GO" id="GO:0004497">
    <property type="term" value="F:monooxygenase activity"/>
    <property type="evidence" value="ECO:0007669"/>
    <property type="project" value="UniProtKB-KW"/>
</dbReference>
<feature type="domain" description="Fatty acid desaturase" evidence="13">
    <location>
        <begin position="94"/>
        <end position="308"/>
    </location>
</feature>
<evidence type="ECO:0000256" key="3">
    <source>
        <dbReference type="ARBA" id="ARBA00022475"/>
    </source>
</evidence>
<comment type="subcellular location">
    <subcellularLocation>
        <location evidence="1">Cell inner membrane</location>
        <topology evidence="1">Multi-pass membrane protein</topology>
    </subcellularLocation>
</comment>
<accession>A0A1V0RTM6</accession>
<dbReference type="GO" id="GO:0046872">
    <property type="term" value="F:metal ion binding"/>
    <property type="evidence" value="ECO:0007669"/>
    <property type="project" value="UniProtKB-KW"/>
</dbReference>
<dbReference type="PANTHER" id="PTHR38674:SF1">
    <property type="entry name" value="ALKANE 1-MONOOXYGENASE 1"/>
    <property type="match status" value="1"/>
</dbReference>
<organism evidence="14 15">
    <name type="scientific">Roseovarius mucosus</name>
    <dbReference type="NCBI Taxonomy" id="215743"/>
    <lineage>
        <taxon>Bacteria</taxon>
        <taxon>Pseudomonadati</taxon>
        <taxon>Pseudomonadota</taxon>
        <taxon>Alphaproteobacteria</taxon>
        <taxon>Rhodobacterales</taxon>
        <taxon>Roseobacteraceae</taxon>
        <taxon>Roseovarius</taxon>
    </lineage>
</organism>
<keyword evidence="8 14" id="KW-0560">Oxidoreductase</keyword>
<dbReference type="GO" id="GO:0006629">
    <property type="term" value="P:lipid metabolic process"/>
    <property type="evidence" value="ECO:0007669"/>
    <property type="project" value="InterPro"/>
</dbReference>
<evidence type="ECO:0000256" key="9">
    <source>
        <dbReference type="ARBA" id="ARBA00023004"/>
    </source>
</evidence>
<keyword evidence="9" id="KW-0408">Iron</keyword>
<keyword evidence="5 12" id="KW-0812">Transmembrane</keyword>
<evidence type="ECO:0000256" key="12">
    <source>
        <dbReference type="SAM" id="Phobius"/>
    </source>
</evidence>
<sequence>MPLFSIAASLPLILTTLAALWGGVWGVLALGTITVLVFTLDRVIAADGNPDPEAEFPAADAVLVGLGLGHFVVLALAIWAVAGGHDLSGTERALVALSAGLSMGQISHPVAHELIHRPARAKRWLGRLIYTSLLFGHHVSAHLRVHHVHVASPEDPSSARPGEGFYRYALRAWPGAFQAGLRAESRRHADRPLWRHPYLLYLGGAGALVSATALSLGAAGVAALFFIAGYAQVQILLSDYVQHYGLRRAQRQDGRLEPVGPQHSWNAPHVMSAAMTLNAPRHSDHHVTPQRPYPALQLDRATMPVLPQSLPVMAVLALVPPLWRRIMDPRAARWRKTSGGAAPDLAG</sequence>
<keyword evidence="4" id="KW-0997">Cell inner membrane</keyword>
<gene>
    <name evidence="14" type="primary">alkB2</name>
    <name evidence="14" type="ORF">ROSMUCSMR3_03670</name>
</gene>
<dbReference type="InterPro" id="IPR033885">
    <property type="entry name" value="AlkB/XylM"/>
</dbReference>
<dbReference type="EC" id="1.14.15.3" evidence="14"/>
<keyword evidence="6" id="KW-0479">Metal-binding</keyword>
<keyword evidence="3" id="KW-1003">Cell membrane</keyword>
<evidence type="ECO:0000256" key="11">
    <source>
        <dbReference type="ARBA" id="ARBA00023136"/>
    </source>
</evidence>
<evidence type="ECO:0000256" key="4">
    <source>
        <dbReference type="ARBA" id="ARBA00022519"/>
    </source>
</evidence>
<keyword evidence="10 14" id="KW-0503">Monooxygenase</keyword>
<feature type="transmembrane region" description="Helical" evidence="12">
    <location>
        <begin position="61"/>
        <end position="82"/>
    </location>
</feature>
<comment type="similarity">
    <text evidence="2">Belongs to the fatty acid desaturase type 1 family. AlkB subfamily.</text>
</comment>
<dbReference type="InterPro" id="IPR005804">
    <property type="entry name" value="FA_desaturase_dom"/>
</dbReference>
<feature type="transmembrane region" description="Helical" evidence="12">
    <location>
        <begin position="198"/>
        <end position="231"/>
    </location>
</feature>